<comment type="catalytic activity">
    <reaction evidence="6">
        <text>a medium-chain fatty acid + ATP + CoA = a medium-chain fatty acyl-CoA + AMP + diphosphate</text>
        <dbReference type="Rhea" id="RHEA:48340"/>
        <dbReference type="ChEBI" id="CHEBI:30616"/>
        <dbReference type="ChEBI" id="CHEBI:33019"/>
        <dbReference type="ChEBI" id="CHEBI:57287"/>
        <dbReference type="ChEBI" id="CHEBI:59558"/>
        <dbReference type="ChEBI" id="CHEBI:90546"/>
        <dbReference type="ChEBI" id="CHEBI:456215"/>
        <dbReference type="EC" id="6.2.1.2"/>
    </reaction>
</comment>
<gene>
    <name evidence="8" type="ORF">ASIM_LOCUS20831</name>
</gene>
<evidence type="ECO:0000256" key="2">
    <source>
        <dbReference type="ARBA" id="ARBA00022598"/>
    </source>
</evidence>
<evidence type="ECO:0000256" key="1">
    <source>
        <dbReference type="ARBA" id="ARBA00006432"/>
    </source>
</evidence>
<evidence type="ECO:0000313" key="8">
    <source>
        <dbReference type="EMBL" id="VDK80021.1"/>
    </source>
</evidence>
<dbReference type="OrthoDB" id="10253115at2759"/>
<keyword evidence="9" id="KW-1185">Reference proteome</keyword>
<dbReference type="PANTHER" id="PTHR43201:SF5">
    <property type="entry name" value="MEDIUM-CHAIN ACYL-COA LIGASE ACSF2, MITOCHONDRIAL"/>
    <property type="match status" value="1"/>
</dbReference>
<proteinExistence type="inferred from homology"/>
<evidence type="ECO:0000256" key="4">
    <source>
        <dbReference type="ARBA" id="ARBA00039638"/>
    </source>
</evidence>
<protein>
    <recommendedName>
        <fullName evidence="4">Medium-chain acyl-CoA ligase ACSF2, mitochondrial</fullName>
    </recommendedName>
</protein>
<evidence type="ECO:0000313" key="10">
    <source>
        <dbReference type="WBParaSite" id="ASIM_0002146201-mRNA-1"/>
    </source>
</evidence>
<accession>A0A0M3KKD3</accession>
<comment type="function">
    <text evidence="3">Acyl-CoA synthases catalyze the initial reaction in fatty acid metabolism, by forming a thioester with CoA. Has some preference toward medium-chain substrates. Plays a role in adipocyte differentiation.</text>
</comment>
<comment type="catalytic activity">
    <reaction evidence="5">
        <text>octanoate + ATP + CoA = octanoyl-CoA + AMP + diphosphate</text>
        <dbReference type="Rhea" id="RHEA:33631"/>
        <dbReference type="ChEBI" id="CHEBI:25646"/>
        <dbReference type="ChEBI" id="CHEBI:30616"/>
        <dbReference type="ChEBI" id="CHEBI:33019"/>
        <dbReference type="ChEBI" id="CHEBI:57287"/>
        <dbReference type="ChEBI" id="CHEBI:57386"/>
        <dbReference type="ChEBI" id="CHEBI:456215"/>
    </reaction>
</comment>
<dbReference type="AlphaFoldDB" id="A0A0M3KKD3"/>
<dbReference type="Pfam" id="PF00501">
    <property type="entry name" value="AMP-binding"/>
    <property type="match status" value="1"/>
</dbReference>
<feature type="domain" description="AMP-dependent synthetase/ligase" evidence="7">
    <location>
        <begin position="1"/>
        <end position="86"/>
    </location>
</feature>
<dbReference type="GO" id="GO:0006631">
    <property type="term" value="P:fatty acid metabolic process"/>
    <property type="evidence" value="ECO:0007669"/>
    <property type="project" value="TreeGrafter"/>
</dbReference>
<keyword evidence="2" id="KW-0436">Ligase</keyword>
<evidence type="ECO:0000313" key="9">
    <source>
        <dbReference type="Proteomes" id="UP000267096"/>
    </source>
</evidence>
<dbReference type="WBParaSite" id="ASIM_0002146201-mRNA-1">
    <property type="protein sequence ID" value="ASIM_0002146201-mRNA-1"/>
    <property type="gene ID" value="ASIM_0002146201"/>
</dbReference>
<reference evidence="10" key="1">
    <citation type="submission" date="2017-02" db="UniProtKB">
        <authorList>
            <consortium name="WormBaseParasite"/>
        </authorList>
    </citation>
    <scope>IDENTIFICATION</scope>
</reference>
<dbReference type="Proteomes" id="UP000267096">
    <property type="component" value="Unassembled WGS sequence"/>
</dbReference>
<organism evidence="10">
    <name type="scientific">Anisakis simplex</name>
    <name type="common">Herring worm</name>
    <dbReference type="NCBI Taxonomy" id="6269"/>
    <lineage>
        <taxon>Eukaryota</taxon>
        <taxon>Metazoa</taxon>
        <taxon>Ecdysozoa</taxon>
        <taxon>Nematoda</taxon>
        <taxon>Chromadorea</taxon>
        <taxon>Rhabditida</taxon>
        <taxon>Spirurina</taxon>
        <taxon>Ascaridomorpha</taxon>
        <taxon>Ascaridoidea</taxon>
        <taxon>Anisakidae</taxon>
        <taxon>Anisakis</taxon>
        <taxon>Anisakis simplex complex</taxon>
    </lineage>
</organism>
<evidence type="ECO:0000259" key="7">
    <source>
        <dbReference type="Pfam" id="PF00501"/>
    </source>
</evidence>
<comment type="similarity">
    <text evidence="1">Belongs to the ATP-dependent AMP-binding enzyme family.</text>
</comment>
<evidence type="ECO:0000256" key="6">
    <source>
        <dbReference type="ARBA" id="ARBA00048277"/>
    </source>
</evidence>
<dbReference type="SUPFAM" id="SSF56801">
    <property type="entry name" value="Acetyl-CoA synthetase-like"/>
    <property type="match status" value="1"/>
</dbReference>
<dbReference type="GO" id="GO:0031956">
    <property type="term" value="F:medium-chain fatty acid-CoA ligase activity"/>
    <property type="evidence" value="ECO:0007669"/>
    <property type="project" value="UniProtKB-EC"/>
</dbReference>
<name>A0A0M3KKD3_ANISI</name>
<evidence type="ECO:0000256" key="3">
    <source>
        <dbReference type="ARBA" id="ARBA00037247"/>
    </source>
</evidence>
<sequence length="95" mass="10775">MYIDMLNHPKYSEFDYSSIFSGFVAGAPCPIALCRRLVKELGMRDLQVCYGTTETSPVSYMSIRDDSPEDRIKSVGHIMDHLEVGISSYLQKLYS</sequence>
<reference evidence="8 9" key="2">
    <citation type="submission" date="2018-11" db="EMBL/GenBank/DDBJ databases">
        <authorList>
            <consortium name="Pathogen Informatics"/>
        </authorList>
    </citation>
    <scope>NUCLEOTIDE SEQUENCE [LARGE SCALE GENOMIC DNA]</scope>
</reference>
<dbReference type="InterPro" id="IPR000873">
    <property type="entry name" value="AMP-dep_synth/lig_dom"/>
</dbReference>
<evidence type="ECO:0000256" key="5">
    <source>
        <dbReference type="ARBA" id="ARBA00047319"/>
    </source>
</evidence>
<dbReference type="Gene3D" id="2.30.38.10">
    <property type="entry name" value="Luciferase, Domain 3"/>
    <property type="match status" value="1"/>
</dbReference>
<dbReference type="EMBL" id="UYRR01040860">
    <property type="protein sequence ID" value="VDK80021.1"/>
    <property type="molecule type" value="Genomic_DNA"/>
</dbReference>
<dbReference type="Gene3D" id="3.40.50.980">
    <property type="match status" value="1"/>
</dbReference>
<dbReference type="PANTHER" id="PTHR43201">
    <property type="entry name" value="ACYL-COA SYNTHETASE"/>
    <property type="match status" value="1"/>
</dbReference>